<dbReference type="Gene3D" id="1.20.1250.20">
    <property type="entry name" value="MFS general substrate transporter like domains"/>
    <property type="match status" value="2"/>
</dbReference>
<dbReference type="GO" id="GO:0005351">
    <property type="term" value="F:carbohydrate:proton symporter activity"/>
    <property type="evidence" value="ECO:0007669"/>
    <property type="project" value="TreeGrafter"/>
</dbReference>
<dbReference type="PANTHER" id="PTHR48022:SF2">
    <property type="entry name" value="PLASTIDIC GLUCOSE TRANSPORTER 4"/>
    <property type="match status" value="1"/>
</dbReference>
<evidence type="ECO:0000313" key="3">
    <source>
        <dbReference type="EMBL" id="RFU34788.1"/>
    </source>
</evidence>
<keyword evidence="2" id="KW-0812">Transmembrane</keyword>
<protein>
    <recommendedName>
        <fullName evidence="5">Major facilitator superfamily (MFS) profile domain-containing protein</fullName>
    </recommendedName>
</protein>
<keyword evidence="2" id="KW-0472">Membrane</keyword>
<dbReference type="AlphaFoldDB" id="A0A3E2HN65"/>
<dbReference type="Proteomes" id="UP000258309">
    <property type="component" value="Unassembled WGS sequence"/>
</dbReference>
<keyword evidence="4" id="KW-1185">Reference proteome</keyword>
<feature type="transmembrane region" description="Helical" evidence="2">
    <location>
        <begin position="115"/>
        <end position="135"/>
    </location>
</feature>
<proteinExistence type="predicted"/>
<dbReference type="EMBL" id="NCSJ02000016">
    <property type="protein sequence ID" value="RFU34788.1"/>
    <property type="molecule type" value="Genomic_DNA"/>
</dbReference>
<feature type="non-terminal residue" evidence="3">
    <location>
        <position position="1"/>
    </location>
</feature>
<evidence type="ECO:0000256" key="1">
    <source>
        <dbReference type="ARBA" id="ARBA00004141"/>
    </source>
</evidence>
<evidence type="ECO:0008006" key="5">
    <source>
        <dbReference type="Google" id="ProtNLM"/>
    </source>
</evidence>
<dbReference type="InterPro" id="IPR036259">
    <property type="entry name" value="MFS_trans_sf"/>
</dbReference>
<accession>A0A3E2HN65</accession>
<gene>
    <name evidence="3" type="ORF">B7463_g1558</name>
</gene>
<feature type="non-terminal residue" evidence="3">
    <location>
        <position position="236"/>
    </location>
</feature>
<dbReference type="InterPro" id="IPR050360">
    <property type="entry name" value="MFS_Sugar_Transporters"/>
</dbReference>
<dbReference type="PANTHER" id="PTHR48022">
    <property type="entry name" value="PLASTIDIC GLUCOSE TRANSPORTER 4"/>
    <property type="match status" value="1"/>
</dbReference>
<evidence type="ECO:0000256" key="2">
    <source>
        <dbReference type="SAM" id="Phobius"/>
    </source>
</evidence>
<comment type="caution">
    <text evidence="3">The sequence shown here is derived from an EMBL/GenBank/DDBJ whole genome shotgun (WGS) entry which is preliminary data.</text>
</comment>
<feature type="transmembrane region" description="Helical" evidence="2">
    <location>
        <begin position="197"/>
        <end position="221"/>
    </location>
</feature>
<dbReference type="OrthoDB" id="6133115at2759"/>
<dbReference type="GO" id="GO:0016020">
    <property type="term" value="C:membrane"/>
    <property type="evidence" value="ECO:0007669"/>
    <property type="project" value="UniProtKB-SubCell"/>
</dbReference>
<comment type="subcellular location">
    <subcellularLocation>
        <location evidence="1">Membrane</location>
        <topology evidence="1">Multi-pass membrane protein</topology>
    </subcellularLocation>
</comment>
<name>A0A3E2HN65_SCYLI</name>
<feature type="transmembrane region" description="Helical" evidence="2">
    <location>
        <begin position="155"/>
        <end position="177"/>
    </location>
</feature>
<sequence>MCRRNGQPELGCLIRLRNLSFNRERDPRRGRLHRDSFCSGHDESLIEQSVYGRENVARKVAYRDALPPVLTDTNRYRRRMVVVMAKQNTSVKTFTQCRNNTNPHWWRDPGLRLNVFHCIVLYFCVFYLGYDASLLNGLQAMPQWQKYFNNPDSSLLGLISASLFLRTIAAIVGAGPFGKMSAIALLQEIAHPRLRSILASSFYCNYYFGSIAAAWFCFGSLNWGDTNWSWRAPCLF</sequence>
<reference evidence="3 4" key="1">
    <citation type="submission" date="2018-05" db="EMBL/GenBank/DDBJ databases">
        <title>Draft genome sequence of Scytalidium lignicola DSM 105466, a ubiquitous saprotrophic fungus.</title>
        <authorList>
            <person name="Buettner E."/>
            <person name="Gebauer A.M."/>
            <person name="Hofrichter M."/>
            <person name="Liers C."/>
            <person name="Kellner H."/>
        </authorList>
    </citation>
    <scope>NUCLEOTIDE SEQUENCE [LARGE SCALE GENOMIC DNA]</scope>
    <source>
        <strain evidence="3 4">DSM 105466</strain>
    </source>
</reference>
<evidence type="ECO:0000313" key="4">
    <source>
        <dbReference type="Proteomes" id="UP000258309"/>
    </source>
</evidence>
<dbReference type="SUPFAM" id="SSF103473">
    <property type="entry name" value="MFS general substrate transporter"/>
    <property type="match status" value="1"/>
</dbReference>
<organism evidence="3 4">
    <name type="scientific">Scytalidium lignicola</name>
    <name type="common">Hyphomycete</name>
    <dbReference type="NCBI Taxonomy" id="5539"/>
    <lineage>
        <taxon>Eukaryota</taxon>
        <taxon>Fungi</taxon>
        <taxon>Dikarya</taxon>
        <taxon>Ascomycota</taxon>
        <taxon>Pezizomycotina</taxon>
        <taxon>Leotiomycetes</taxon>
        <taxon>Leotiomycetes incertae sedis</taxon>
        <taxon>Scytalidium</taxon>
    </lineage>
</organism>
<keyword evidence="2" id="KW-1133">Transmembrane helix</keyword>